<dbReference type="SMART" id="SM00052">
    <property type="entry name" value="EAL"/>
    <property type="match status" value="1"/>
</dbReference>
<dbReference type="PROSITE" id="PS50883">
    <property type="entry name" value="EAL"/>
    <property type="match status" value="1"/>
</dbReference>
<proteinExistence type="predicted"/>
<dbReference type="Pfam" id="PF00563">
    <property type="entry name" value="EAL"/>
    <property type="match status" value="1"/>
</dbReference>
<gene>
    <name evidence="6" type="ORF">SAMN04488518_101819</name>
</gene>
<feature type="domain" description="HAMP" evidence="4">
    <location>
        <begin position="329"/>
        <end position="382"/>
    </location>
</feature>
<comment type="caution">
    <text evidence="6">The sequence shown here is derived from an EMBL/GenBank/DDBJ whole genome shotgun (WGS) entry which is preliminary data.</text>
</comment>
<dbReference type="PROSITE" id="PS50885">
    <property type="entry name" value="HAMP"/>
    <property type="match status" value="1"/>
</dbReference>
<feature type="domain" description="EAL" evidence="3">
    <location>
        <begin position="702"/>
        <end position="952"/>
    </location>
</feature>
<evidence type="ECO:0000259" key="5">
    <source>
        <dbReference type="PROSITE" id="PS50887"/>
    </source>
</evidence>
<dbReference type="Gene3D" id="3.20.20.450">
    <property type="entry name" value="EAL domain"/>
    <property type="match status" value="1"/>
</dbReference>
<dbReference type="SUPFAM" id="SSF55785">
    <property type="entry name" value="PYP-like sensor domain (PAS domain)"/>
    <property type="match status" value="1"/>
</dbReference>
<dbReference type="InterPro" id="IPR029787">
    <property type="entry name" value="Nucleotide_cyclase"/>
</dbReference>
<dbReference type="SUPFAM" id="SSF55073">
    <property type="entry name" value="Nucleotide cyclase"/>
    <property type="match status" value="1"/>
</dbReference>
<dbReference type="PROSITE" id="PS50887">
    <property type="entry name" value="GGDEF"/>
    <property type="match status" value="1"/>
</dbReference>
<evidence type="ECO:0000256" key="1">
    <source>
        <dbReference type="SAM" id="Coils"/>
    </source>
</evidence>
<evidence type="ECO:0000256" key="2">
    <source>
        <dbReference type="SAM" id="Phobius"/>
    </source>
</evidence>
<dbReference type="InterPro" id="IPR035965">
    <property type="entry name" value="PAS-like_dom_sf"/>
</dbReference>
<dbReference type="PANTHER" id="PTHR44757:SF2">
    <property type="entry name" value="BIOFILM ARCHITECTURE MAINTENANCE PROTEIN MBAA"/>
    <property type="match status" value="1"/>
</dbReference>
<keyword evidence="1" id="KW-0175">Coiled coil</keyword>
<dbReference type="SUPFAM" id="SSF141868">
    <property type="entry name" value="EAL domain-like"/>
    <property type="match status" value="1"/>
</dbReference>
<dbReference type="CDD" id="cd06225">
    <property type="entry name" value="HAMP"/>
    <property type="match status" value="1"/>
</dbReference>
<reference evidence="6 7" key="1">
    <citation type="submission" date="2016-10" db="EMBL/GenBank/DDBJ databases">
        <authorList>
            <person name="Varghese N."/>
            <person name="Submissions S."/>
        </authorList>
    </citation>
    <scope>NUCLEOTIDE SEQUENCE [LARGE SCALE GENOMIC DNA]</scope>
    <source>
        <strain evidence="6 7">DSM 16392</strain>
    </source>
</reference>
<dbReference type="NCBIfam" id="TIGR00254">
    <property type="entry name" value="GGDEF"/>
    <property type="match status" value="1"/>
</dbReference>
<keyword evidence="2" id="KW-0812">Transmembrane</keyword>
<dbReference type="CDD" id="cd01949">
    <property type="entry name" value="GGDEF"/>
    <property type="match status" value="1"/>
</dbReference>
<dbReference type="Gene3D" id="6.10.340.10">
    <property type="match status" value="1"/>
</dbReference>
<dbReference type="SUPFAM" id="SSF158472">
    <property type="entry name" value="HAMP domain-like"/>
    <property type="match status" value="1"/>
</dbReference>
<dbReference type="SMART" id="SM00267">
    <property type="entry name" value="GGDEF"/>
    <property type="match status" value="1"/>
</dbReference>
<keyword evidence="7" id="KW-1185">Reference proteome</keyword>
<dbReference type="CDD" id="cd01948">
    <property type="entry name" value="EAL"/>
    <property type="match status" value="1"/>
</dbReference>
<dbReference type="InterPro" id="IPR043128">
    <property type="entry name" value="Rev_trsase/Diguanyl_cyclase"/>
</dbReference>
<dbReference type="PANTHER" id="PTHR44757">
    <property type="entry name" value="DIGUANYLATE CYCLASE DGCP"/>
    <property type="match status" value="1"/>
</dbReference>
<dbReference type="EMBL" id="FOSK01000001">
    <property type="protein sequence ID" value="SFK02525.1"/>
    <property type="molecule type" value="Genomic_DNA"/>
</dbReference>
<dbReference type="Pfam" id="PF00672">
    <property type="entry name" value="HAMP"/>
    <property type="match status" value="1"/>
</dbReference>
<dbReference type="RefSeq" id="WP_093516886.1">
    <property type="nucleotide sequence ID" value="NZ_FOSK01000001.1"/>
</dbReference>
<feature type="transmembrane region" description="Helical" evidence="2">
    <location>
        <begin position="12"/>
        <end position="35"/>
    </location>
</feature>
<dbReference type="InterPro" id="IPR035919">
    <property type="entry name" value="EAL_sf"/>
</dbReference>
<dbReference type="InterPro" id="IPR000160">
    <property type="entry name" value="GGDEF_dom"/>
</dbReference>
<evidence type="ECO:0000313" key="6">
    <source>
        <dbReference type="EMBL" id="SFK02525.1"/>
    </source>
</evidence>
<dbReference type="SMART" id="SM00304">
    <property type="entry name" value="HAMP"/>
    <property type="match status" value="1"/>
</dbReference>
<dbReference type="Gene3D" id="3.30.70.270">
    <property type="match status" value="1"/>
</dbReference>
<name>A0A1I3W4X1_9HYPH</name>
<feature type="domain" description="GGDEF" evidence="5">
    <location>
        <begin position="560"/>
        <end position="693"/>
    </location>
</feature>
<evidence type="ECO:0000259" key="4">
    <source>
        <dbReference type="PROSITE" id="PS50885"/>
    </source>
</evidence>
<dbReference type="InterPro" id="IPR052155">
    <property type="entry name" value="Biofilm_reg_signaling"/>
</dbReference>
<keyword evidence="2" id="KW-1133">Transmembrane helix</keyword>
<keyword evidence="2" id="KW-0472">Membrane</keyword>
<feature type="coiled-coil region" evidence="1">
    <location>
        <begin position="373"/>
        <end position="407"/>
    </location>
</feature>
<dbReference type="Pfam" id="PF00990">
    <property type="entry name" value="GGDEF"/>
    <property type="match status" value="1"/>
</dbReference>
<organism evidence="6 7">
    <name type="scientific">Pseudovibrio ascidiaceicola</name>
    <dbReference type="NCBI Taxonomy" id="285279"/>
    <lineage>
        <taxon>Bacteria</taxon>
        <taxon>Pseudomonadati</taxon>
        <taxon>Pseudomonadota</taxon>
        <taxon>Alphaproteobacteria</taxon>
        <taxon>Hyphomicrobiales</taxon>
        <taxon>Stappiaceae</taxon>
        <taxon>Pseudovibrio</taxon>
    </lineage>
</organism>
<accession>A0A1I3W4X1</accession>
<dbReference type="Pfam" id="PF12860">
    <property type="entry name" value="PAS_7"/>
    <property type="match status" value="1"/>
</dbReference>
<sequence length="972" mass="108612">MRRVRHSISLKLAIISVVAIALSYFALTFLVVIQWERTLQLQSEQLSQIAVNQFSTTLERDVALIRHRIQSQLSETAASLSAIGERGDIVKAAETRVWAGDVNILSLVQEGTPLDAIILLNYRGQIVGASKRADPGLIQKQLLKVHLKQSLSTVWTPSTGTGPAVRYTLLPATQFGPLLPGEPDAGVSQVLYSSLIDPGTQWRGALVAQRWFPFNSGVIDEYSKISGAEIAIFYQEKLVGASPNAPVEALQMPENLRKLKILNTAFEFCDNGPSPLVICAFKPLEVLLDAQERLRNVGEETSSQTFERLIVLGFTACLIIFIVALFVSRKMSQPLQRIADALSDVAGGNFDVRVEGTRRMDEVGEIARAVKVLQASARERDSLRLNIQRKNKELRKQEQQLVKQNTLFDAALNNMSHGLCMFDTQKRLIVFNQRFDDIFACEQGEGKIGMTWDEMVQCMPLAQEFLEEADENSVAQQHWPSSVRSTFTLTLQSEQVILMTLEPQDGGGWVAIFEDITDRQRISDHLSYLATHDALTKLPNRLLMNERLQEMKQAALEQDEHFGILWLDLDEFKTINDSLGHAVGDKLLCHVAKILREKVSNKEMVARLGGDEFAILSKLPASREDLEQLAKEVLKVIASPCFLEGHEIVVAASVGIATFSKEYQNVDELIRFADLALYQAKNDGRNTFRFFEDDMAAKIKQRQTLITDLYKATANRELEVYFQPQVILATGEISGFEALLRWNHPRYGFISPFEFIPLAEETGLILEIGAWVLDEACSLAVGWPKRVNLAVNLSPRQIYCEQLLPVVDDVLARTGLDPGRLELEVTETVLLADHLRVRQTLAKLQQIGVKISMDDFGTGYSSLSTLRRFPFDRIKVDRSFVMSMTEDDDSRFIVNSVIDLANSLGITTTAEGVESKEISEQLKAMGCTEAQGYYFGKPAPPNQALFWMLEEARGITLEAQVNNSKLTKKAAG</sequence>
<dbReference type="Gene3D" id="3.30.450.20">
    <property type="entry name" value="PAS domain"/>
    <property type="match status" value="1"/>
</dbReference>
<evidence type="ECO:0000313" key="7">
    <source>
        <dbReference type="Proteomes" id="UP000199598"/>
    </source>
</evidence>
<dbReference type="InterPro" id="IPR003660">
    <property type="entry name" value="HAMP_dom"/>
</dbReference>
<protein>
    <submittedName>
        <fullName evidence="6">Diguanylate cyclase (GGDEF) domain-containing protein</fullName>
    </submittedName>
</protein>
<evidence type="ECO:0000259" key="3">
    <source>
        <dbReference type="PROSITE" id="PS50883"/>
    </source>
</evidence>
<dbReference type="Proteomes" id="UP000199598">
    <property type="component" value="Unassembled WGS sequence"/>
</dbReference>
<dbReference type="InterPro" id="IPR001633">
    <property type="entry name" value="EAL_dom"/>
</dbReference>